<dbReference type="InterPro" id="IPR027749">
    <property type="entry name" value="TTLL12"/>
</dbReference>
<feature type="domain" description="Tubulin--tyrosine ligase-like protein 12 SET-like" evidence="1">
    <location>
        <begin position="50"/>
        <end position="114"/>
    </location>
</feature>
<dbReference type="PANTHER" id="PTHR46088:SF1">
    <property type="entry name" value="TUBULIN--TYROSINE LIGASE-LIKE PROTEIN 12"/>
    <property type="match status" value="1"/>
</dbReference>
<sequence length="116" mass="13071">MTRRPFLHTLYGCLEQDGQMAFQEGLHLLLGTPGTEQLETTTFIQGAANDAFSDTGSGNIYLIDHEWTYRVDEARRQLDVVDGLLSRMVSIMDIDSGSKSRPELIKTVMAEMWKCV</sequence>
<proteinExistence type="predicted"/>
<dbReference type="PANTHER" id="PTHR46088">
    <property type="entry name" value="TUBULIN--TYROSINE LIGASE-LIKE PROTEIN 12"/>
    <property type="match status" value="1"/>
</dbReference>
<dbReference type="AlphaFoldDB" id="A0AAD9K242"/>
<protein>
    <recommendedName>
        <fullName evidence="1">Tubulin--tyrosine ligase-like protein 12 SET-like domain-containing protein</fullName>
    </recommendedName>
</protein>
<gene>
    <name evidence="2" type="ORF">NP493_1516g00004</name>
</gene>
<name>A0AAD9K242_RIDPI</name>
<dbReference type="InterPro" id="IPR057954">
    <property type="entry name" value="SET_TTL12"/>
</dbReference>
<evidence type="ECO:0000313" key="3">
    <source>
        <dbReference type="Proteomes" id="UP001209878"/>
    </source>
</evidence>
<evidence type="ECO:0000259" key="1">
    <source>
        <dbReference type="Pfam" id="PF25556"/>
    </source>
</evidence>
<keyword evidence="3" id="KW-1185">Reference proteome</keyword>
<dbReference type="Pfam" id="PF25556">
    <property type="entry name" value="SET_TTL"/>
    <property type="match status" value="1"/>
</dbReference>
<comment type="caution">
    <text evidence="2">The sequence shown here is derived from an EMBL/GenBank/DDBJ whole genome shotgun (WGS) entry which is preliminary data.</text>
</comment>
<dbReference type="EMBL" id="JAODUO010001515">
    <property type="protein sequence ID" value="KAK2162540.1"/>
    <property type="molecule type" value="Genomic_DNA"/>
</dbReference>
<dbReference type="GO" id="GO:0005737">
    <property type="term" value="C:cytoplasm"/>
    <property type="evidence" value="ECO:0007669"/>
    <property type="project" value="TreeGrafter"/>
</dbReference>
<accession>A0AAD9K242</accession>
<dbReference type="Proteomes" id="UP001209878">
    <property type="component" value="Unassembled WGS sequence"/>
</dbReference>
<evidence type="ECO:0000313" key="2">
    <source>
        <dbReference type="EMBL" id="KAK2162540.1"/>
    </source>
</evidence>
<organism evidence="2 3">
    <name type="scientific">Ridgeia piscesae</name>
    <name type="common">Tubeworm</name>
    <dbReference type="NCBI Taxonomy" id="27915"/>
    <lineage>
        <taxon>Eukaryota</taxon>
        <taxon>Metazoa</taxon>
        <taxon>Spiralia</taxon>
        <taxon>Lophotrochozoa</taxon>
        <taxon>Annelida</taxon>
        <taxon>Polychaeta</taxon>
        <taxon>Sedentaria</taxon>
        <taxon>Canalipalpata</taxon>
        <taxon>Sabellida</taxon>
        <taxon>Siboglinidae</taxon>
        <taxon>Ridgeia</taxon>
    </lineage>
</organism>
<reference evidence="2" key="1">
    <citation type="journal article" date="2023" name="Mol. Biol. Evol.">
        <title>Third-Generation Sequencing Reveals the Adaptive Role of the Epigenome in Three Deep-Sea Polychaetes.</title>
        <authorList>
            <person name="Perez M."/>
            <person name="Aroh O."/>
            <person name="Sun Y."/>
            <person name="Lan Y."/>
            <person name="Juniper S.K."/>
            <person name="Young C.R."/>
            <person name="Angers B."/>
            <person name="Qian P.Y."/>
        </authorList>
    </citation>
    <scope>NUCLEOTIDE SEQUENCE</scope>
    <source>
        <strain evidence="2">R07B-5</strain>
    </source>
</reference>